<name>A0AC35U2S0_9BILA</name>
<evidence type="ECO:0000313" key="2">
    <source>
        <dbReference type="WBParaSite" id="RSKR_0000678200.1"/>
    </source>
</evidence>
<organism evidence="1 2">
    <name type="scientific">Rhabditophanes sp. KR3021</name>
    <dbReference type="NCBI Taxonomy" id="114890"/>
    <lineage>
        <taxon>Eukaryota</taxon>
        <taxon>Metazoa</taxon>
        <taxon>Ecdysozoa</taxon>
        <taxon>Nematoda</taxon>
        <taxon>Chromadorea</taxon>
        <taxon>Rhabditida</taxon>
        <taxon>Tylenchina</taxon>
        <taxon>Panagrolaimomorpha</taxon>
        <taxon>Strongyloidoidea</taxon>
        <taxon>Alloionematidae</taxon>
        <taxon>Rhabditophanes</taxon>
    </lineage>
</organism>
<evidence type="ECO:0000313" key="1">
    <source>
        <dbReference type="Proteomes" id="UP000095286"/>
    </source>
</evidence>
<proteinExistence type="predicted"/>
<dbReference type="WBParaSite" id="RSKR_0000678200.1">
    <property type="protein sequence ID" value="RSKR_0000678200.1"/>
    <property type="gene ID" value="RSKR_0000678200"/>
</dbReference>
<dbReference type="Proteomes" id="UP000095286">
    <property type="component" value="Unplaced"/>
</dbReference>
<reference evidence="2" key="1">
    <citation type="submission" date="2016-11" db="UniProtKB">
        <authorList>
            <consortium name="WormBaseParasite"/>
        </authorList>
    </citation>
    <scope>IDENTIFICATION</scope>
    <source>
        <strain evidence="2">KR3021</strain>
    </source>
</reference>
<sequence length="186" mass="21142">MTDSLYNILINVVGTSGFLLNVIAFIVMTAKPPRDVDQFLLLNKLGRIPDAVLCLLAGPLTAVKLIYPVFGIACSNVPRLLNSPMTCNVLVQFIALSIQYVVMFIVLTFLARYNLLIREKVISYRTKLERIVHLIIWVIMPIITIGLCGDYPLSEDKWVEYYKEVAFSVCYSSFLVLEYYQHLALQ</sequence>
<accession>A0AC35U2S0</accession>
<protein>
    <submittedName>
        <fullName evidence="2">G_PROTEIN_RECEP_F1_2 domain-containing protein</fullName>
    </submittedName>
</protein>